<accession>A0A8C5B990</accession>
<reference evidence="8" key="1">
    <citation type="submission" date="2025-08" db="UniProtKB">
        <authorList>
            <consortium name="Ensembl"/>
        </authorList>
    </citation>
    <scope>IDENTIFICATION</scope>
</reference>
<gene>
    <name evidence="8" type="primary">tmem53</name>
</gene>
<keyword evidence="3 7" id="KW-1133">Transmembrane helix</keyword>
<evidence type="ECO:0000256" key="6">
    <source>
        <dbReference type="ARBA" id="ARBA00034303"/>
    </source>
</evidence>
<keyword evidence="4 7" id="KW-0472">Membrane</keyword>
<evidence type="ECO:0000313" key="8">
    <source>
        <dbReference type="Ensembl" id="ENSGMOP00000042634.1"/>
    </source>
</evidence>
<dbReference type="AlphaFoldDB" id="A0A8C5B990"/>
<evidence type="ECO:0000256" key="2">
    <source>
        <dbReference type="ARBA" id="ARBA00022692"/>
    </source>
</evidence>
<dbReference type="PANTHER" id="PTHR12265">
    <property type="entry name" value="TRANSMEMBRANE PROTEIN 53"/>
    <property type="match status" value="1"/>
</dbReference>
<dbReference type="KEGG" id="gmh:115549157"/>
<evidence type="ECO:0000256" key="3">
    <source>
        <dbReference type="ARBA" id="ARBA00022989"/>
    </source>
</evidence>
<dbReference type="OrthoDB" id="77878at2759"/>
<comment type="similarity">
    <text evidence="1">Belongs to the TMEM53 family.</text>
</comment>
<dbReference type="RefSeq" id="XP_030220041.1">
    <property type="nucleotide sequence ID" value="XM_030364181.1"/>
</dbReference>
<keyword evidence="2 7" id="KW-0812">Transmembrane</keyword>
<feature type="transmembrane region" description="Helical" evidence="7">
    <location>
        <begin position="161"/>
        <end position="182"/>
    </location>
</feature>
<name>A0A8C5B990_GADMO</name>
<dbReference type="OMA" id="VECLFWR"/>
<dbReference type="CTD" id="79639"/>
<dbReference type="Ensembl" id="ENSGMOT00000069208.1">
    <property type="protein sequence ID" value="ENSGMOP00000042634.1"/>
    <property type="gene ID" value="ENSGMOG00000026994.1"/>
</dbReference>
<evidence type="ECO:0000256" key="4">
    <source>
        <dbReference type="ARBA" id="ARBA00023136"/>
    </source>
</evidence>
<dbReference type="Gene3D" id="3.40.50.1820">
    <property type="entry name" value="alpha/beta hydrolase"/>
    <property type="match status" value="1"/>
</dbReference>
<dbReference type="GeneTree" id="ENSGT00390000000715"/>
<dbReference type="InterPro" id="IPR029058">
    <property type="entry name" value="AB_hydrolase_fold"/>
</dbReference>
<keyword evidence="9" id="KW-1185">Reference proteome</keyword>
<dbReference type="SUPFAM" id="SSF53474">
    <property type="entry name" value="alpha/beta-Hydrolases"/>
    <property type="match status" value="1"/>
</dbReference>
<evidence type="ECO:0000256" key="5">
    <source>
        <dbReference type="ARBA" id="ARBA00023242"/>
    </source>
</evidence>
<dbReference type="InterPro" id="IPR008547">
    <property type="entry name" value="DUF829_TMEM53"/>
</dbReference>
<protein>
    <submittedName>
        <fullName evidence="8">Transmembrane protein 53</fullName>
    </submittedName>
</protein>
<evidence type="ECO:0000313" key="9">
    <source>
        <dbReference type="Proteomes" id="UP000694546"/>
    </source>
</evidence>
<dbReference type="Pfam" id="PF05705">
    <property type="entry name" value="DUF829"/>
    <property type="match status" value="1"/>
</dbReference>
<evidence type="ECO:0000256" key="1">
    <source>
        <dbReference type="ARBA" id="ARBA00007387"/>
    </source>
</evidence>
<organism evidence="8 9">
    <name type="scientific">Gadus morhua</name>
    <name type="common">Atlantic cod</name>
    <dbReference type="NCBI Taxonomy" id="8049"/>
    <lineage>
        <taxon>Eukaryota</taxon>
        <taxon>Metazoa</taxon>
        <taxon>Chordata</taxon>
        <taxon>Craniata</taxon>
        <taxon>Vertebrata</taxon>
        <taxon>Euteleostomi</taxon>
        <taxon>Actinopterygii</taxon>
        <taxon>Neopterygii</taxon>
        <taxon>Teleostei</taxon>
        <taxon>Neoteleostei</taxon>
        <taxon>Acanthomorphata</taxon>
        <taxon>Zeiogadaria</taxon>
        <taxon>Gadariae</taxon>
        <taxon>Gadiformes</taxon>
        <taxon>Gadoidei</taxon>
        <taxon>Gadidae</taxon>
        <taxon>Gadus</taxon>
    </lineage>
</organism>
<dbReference type="GeneID" id="115549157"/>
<proteinExistence type="inferred from homology"/>
<keyword evidence="5" id="KW-0539">Nucleus</keyword>
<dbReference type="Proteomes" id="UP000694546">
    <property type="component" value="Chromosome 8"/>
</dbReference>
<sequence length="286" mass="32299">MADDEIDYNIVFPDAVTSERHWQGTKEPVVVLLGWAGCKDKHLSKYSSIYNEQGCVTIRYTAQLKSVFISESFGFKELSGTALKLLEVLYDYEVENSPVFFHIFSNGGFMLYRYVVELLHSDKQFSSLRVIGAVVDSAPGSANVRGALRALTATLGPRVNPVLWCVLTALFAVTVFLLRVVLYPITKYVHRNHYDAMADHPPPWPQLYLYSGADRVIRHKDVEDMVGTLRRHGVPVESVDFASSAHVSHFRDFPVQYTQRCRDFLVACMASGEESQGRSRRLVQAQ</sequence>
<dbReference type="PANTHER" id="PTHR12265:SF30">
    <property type="entry name" value="TRANSMEMBRANE PROTEIN 53"/>
    <property type="match status" value="1"/>
</dbReference>
<comment type="subcellular location">
    <subcellularLocation>
        <location evidence="6">Nucleus outer membrane</location>
        <topology evidence="6">Single-pass membrane protein</topology>
    </subcellularLocation>
</comment>
<dbReference type="GO" id="GO:0005640">
    <property type="term" value="C:nuclear outer membrane"/>
    <property type="evidence" value="ECO:0007669"/>
    <property type="project" value="UniProtKB-SubCell"/>
</dbReference>
<reference evidence="8" key="2">
    <citation type="submission" date="2025-09" db="UniProtKB">
        <authorList>
            <consortium name="Ensembl"/>
        </authorList>
    </citation>
    <scope>IDENTIFICATION</scope>
</reference>
<evidence type="ECO:0000256" key="7">
    <source>
        <dbReference type="SAM" id="Phobius"/>
    </source>
</evidence>